<dbReference type="PANTHER" id="PTHR30093:SF2">
    <property type="entry name" value="TYPE II SECRETION SYSTEM PROTEIN H"/>
    <property type="match status" value="1"/>
</dbReference>
<keyword evidence="4" id="KW-1185">Reference proteome</keyword>
<accession>A0A842HJ36</accession>
<dbReference type="PROSITE" id="PS00409">
    <property type="entry name" value="PROKAR_NTER_METHYL"/>
    <property type="match status" value="1"/>
</dbReference>
<keyword evidence="1" id="KW-0488">Methylation</keyword>
<dbReference type="AlphaFoldDB" id="A0A842HJ36"/>
<dbReference type="NCBIfam" id="TIGR04294">
    <property type="entry name" value="pre_pil_HX9DG"/>
    <property type="match status" value="1"/>
</dbReference>
<evidence type="ECO:0000313" key="3">
    <source>
        <dbReference type="EMBL" id="MBC2595988.1"/>
    </source>
</evidence>
<dbReference type="Pfam" id="PF07963">
    <property type="entry name" value="N_methyl"/>
    <property type="match status" value="1"/>
</dbReference>
<evidence type="ECO:0000313" key="4">
    <source>
        <dbReference type="Proteomes" id="UP000546464"/>
    </source>
</evidence>
<comment type="caution">
    <text evidence="3">The sequence shown here is derived from an EMBL/GenBank/DDBJ whole genome shotgun (WGS) entry which is preliminary data.</text>
</comment>
<gene>
    <name evidence="3" type="ORF">H5P28_17110</name>
</gene>
<dbReference type="SUPFAM" id="SSF54523">
    <property type="entry name" value="Pili subunits"/>
    <property type="match status" value="1"/>
</dbReference>
<dbReference type="InterPro" id="IPR027558">
    <property type="entry name" value="Pre_pil_HX9DG_C"/>
</dbReference>
<dbReference type="InterPro" id="IPR012902">
    <property type="entry name" value="N_methyl_site"/>
</dbReference>
<dbReference type="PRINTS" id="PR00813">
    <property type="entry name" value="BCTERIALGSPG"/>
</dbReference>
<dbReference type="InterPro" id="IPR000983">
    <property type="entry name" value="Bac_GSPG_pilin"/>
</dbReference>
<sequence>MFAPTPSYLTTSLRPGAVCPDGEAFPNLTDSAWFVPGASMGRAGARGFSLIELLAVISVIAVLAAIIFSAVGHIRQTAQTATCASNLRQLGGGMFLYVNDNSGRFPDSHNQPKSGVTWFWDACILSMLGDATESTRLSYSKELPPYSDILYCPADAYERDPAKADIPRSYSLNPVLINYVSGSAPPEFSGYGADSEPNKGMRIDSLINPARTAMLVEKHQTLNTYNSGSHFVGAGELATHGETVNILFCDGSVRNVEAPKTRSEAVANYLKN</sequence>
<reference evidence="3 4" key="1">
    <citation type="submission" date="2020-07" db="EMBL/GenBank/DDBJ databases">
        <authorList>
            <person name="Feng X."/>
        </authorList>
    </citation>
    <scope>NUCLEOTIDE SEQUENCE [LARGE SCALE GENOMIC DNA]</scope>
    <source>
        <strain evidence="3 4">JCM31066</strain>
    </source>
</reference>
<protein>
    <submittedName>
        <fullName evidence="3">Type II secretion system protein</fullName>
    </submittedName>
</protein>
<name>A0A842HJ36_9BACT</name>
<keyword evidence="2" id="KW-0812">Transmembrane</keyword>
<dbReference type="NCBIfam" id="TIGR02532">
    <property type="entry name" value="IV_pilin_GFxxxE"/>
    <property type="match status" value="1"/>
</dbReference>
<dbReference type="PANTHER" id="PTHR30093">
    <property type="entry name" value="GENERAL SECRETION PATHWAY PROTEIN G"/>
    <property type="match status" value="1"/>
</dbReference>
<keyword evidence="2" id="KW-0472">Membrane</keyword>
<evidence type="ECO:0000256" key="2">
    <source>
        <dbReference type="SAM" id="Phobius"/>
    </source>
</evidence>
<organism evidence="3 4">
    <name type="scientific">Ruficoccus amylovorans</name>
    <dbReference type="NCBI Taxonomy" id="1804625"/>
    <lineage>
        <taxon>Bacteria</taxon>
        <taxon>Pseudomonadati</taxon>
        <taxon>Verrucomicrobiota</taxon>
        <taxon>Opitutia</taxon>
        <taxon>Puniceicoccales</taxon>
        <taxon>Cerasicoccaceae</taxon>
        <taxon>Ruficoccus</taxon>
    </lineage>
</organism>
<dbReference type="Gene3D" id="3.30.700.10">
    <property type="entry name" value="Glycoprotein, Type 4 Pilin"/>
    <property type="match status" value="1"/>
</dbReference>
<evidence type="ECO:0000256" key="1">
    <source>
        <dbReference type="ARBA" id="ARBA00022481"/>
    </source>
</evidence>
<keyword evidence="2" id="KW-1133">Transmembrane helix</keyword>
<dbReference type="RefSeq" id="WP_185676908.1">
    <property type="nucleotide sequence ID" value="NZ_JACHVB010000060.1"/>
</dbReference>
<dbReference type="GO" id="GO:0015628">
    <property type="term" value="P:protein secretion by the type II secretion system"/>
    <property type="evidence" value="ECO:0007669"/>
    <property type="project" value="InterPro"/>
</dbReference>
<feature type="transmembrane region" description="Helical" evidence="2">
    <location>
        <begin position="50"/>
        <end position="71"/>
    </location>
</feature>
<dbReference type="InterPro" id="IPR045584">
    <property type="entry name" value="Pilin-like"/>
</dbReference>
<dbReference type="GO" id="GO:0015627">
    <property type="term" value="C:type II protein secretion system complex"/>
    <property type="evidence" value="ECO:0007669"/>
    <property type="project" value="InterPro"/>
</dbReference>
<proteinExistence type="predicted"/>
<dbReference type="Proteomes" id="UP000546464">
    <property type="component" value="Unassembled WGS sequence"/>
</dbReference>
<dbReference type="EMBL" id="JACHVB010000060">
    <property type="protein sequence ID" value="MBC2595988.1"/>
    <property type="molecule type" value="Genomic_DNA"/>
</dbReference>